<dbReference type="OrthoDB" id="6751304at2"/>
<keyword evidence="3" id="KW-1185">Reference proteome</keyword>
<dbReference type="Proteomes" id="UP000451565">
    <property type="component" value="Unassembled WGS sequence"/>
</dbReference>
<dbReference type="Pfam" id="PF07044">
    <property type="entry name" value="DUF1329"/>
    <property type="match status" value="1"/>
</dbReference>
<protein>
    <submittedName>
        <fullName evidence="2">DUF1329 domain-containing protein</fullName>
    </submittedName>
</protein>
<evidence type="ECO:0000313" key="3">
    <source>
        <dbReference type="Proteomes" id="UP000451565"/>
    </source>
</evidence>
<gene>
    <name evidence="2" type="ORF">GEV47_14800</name>
</gene>
<feature type="signal peptide" evidence="1">
    <location>
        <begin position="1"/>
        <end position="22"/>
    </location>
</feature>
<keyword evidence="1" id="KW-0732">Signal</keyword>
<organism evidence="2 3">
    <name type="scientific">Glaciimonas soli</name>
    <dbReference type="NCBI Taxonomy" id="2590999"/>
    <lineage>
        <taxon>Bacteria</taxon>
        <taxon>Pseudomonadati</taxon>
        <taxon>Pseudomonadota</taxon>
        <taxon>Betaproteobacteria</taxon>
        <taxon>Burkholderiales</taxon>
        <taxon>Oxalobacteraceae</taxon>
        <taxon>Glaciimonas</taxon>
    </lineage>
</organism>
<accession>A0A843YQY2</accession>
<feature type="chain" id="PRO_5032472352" evidence="1">
    <location>
        <begin position="23"/>
        <end position="457"/>
    </location>
</feature>
<proteinExistence type="predicted"/>
<name>A0A843YQY2_9BURK</name>
<dbReference type="Gene3D" id="2.50.20.10">
    <property type="entry name" value="Lipoprotein localisation LolA/LolB/LppX"/>
    <property type="match status" value="1"/>
</dbReference>
<evidence type="ECO:0000256" key="1">
    <source>
        <dbReference type="SAM" id="SignalP"/>
    </source>
</evidence>
<dbReference type="InterPro" id="IPR010752">
    <property type="entry name" value="DUF1329"/>
</dbReference>
<dbReference type="AlphaFoldDB" id="A0A843YQY2"/>
<dbReference type="CDD" id="cd16329">
    <property type="entry name" value="LolA_like"/>
    <property type="match status" value="1"/>
</dbReference>
<dbReference type="EMBL" id="WINI01000007">
    <property type="protein sequence ID" value="MQR01945.1"/>
    <property type="molecule type" value="Genomic_DNA"/>
</dbReference>
<comment type="caution">
    <text evidence="2">The sequence shown here is derived from an EMBL/GenBank/DDBJ whole genome shotgun (WGS) entry which is preliminary data.</text>
</comment>
<reference evidence="2 3" key="1">
    <citation type="submission" date="2019-10" db="EMBL/GenBank/DDBJ databases">
        <title>Glaciimonas soli sp. nov., a psychrophilic bacterium isolated from the forest soil of a high elevation mountain in Taiwan.</title>
        <authorList>
            <person name="Wang L.-T."/>
            <person name="Shieh W.Y."/>
        </authorList>
    </citation>
    <scope>NUCLEOTIDE SEQUENCE [LARGE SCALE GENOMIC DNA]</scope>
    <source>
        <strain evidence="2 3">GS1</strain>
    </source>
</reference>
<evidence type="ECO:0000313" key="2">
    <source>
        <dbReference type="EMBL" id="MQR01945.1"/>
    </source>
</evidence>
<sequence>MEMKMKTVAAVIAMCIAGGALAADVDKLGTELSPVGAEKGGNKDGTIPPLGAASTPKAGWVYGKNREDYWEYGKEKPLFAIDASNVDKYADKMSPAQVALIKQTKGYRMEVYPSHRNCGYPDFGQANTKTNATHAKIGADGWSLESVVLPGVPFPMPKKGIEVIWNFLSSYNGVGSEMPSGWTYVSPRPGSTEPILAGWESTVYTPSGKKGASTLEDIKGFQFGLYYSYTSPAAFAGQGLVASAYYKKDNETFYYFTGQRRVRRLPAYNYDAPVIGFENQYPVDATNLYSGTPDRFDWKLLGKKEMYIPYNNFKFSDGNIKLKDAFQEHTINPALGRYELHRVWVVEGTLKAGFRHSAPKKVMYFDEDTWIAVSGDDYDAQGKIWKYKENQNMPSWELGSCVATVLDMYDLNNGRYVADNVAFGTGKDPHWLAEPGSDPRMKESFYTAESLRAISER</sequence>